<dbReference type="PANTHER" id="PTHR11886:SF35">
    <property type="entry name" value="DYNEIN LIGHT CHAIN"/>
    <property type="match status" value="1"/>
</dbReference>
<comment type="subcellular location">
    <subcellularLocation>
        <location evidence="2 10">Cytoplasm</location>
        <location evidence="2 10">Cytoskeleton</location>
    </subcellularLocation>
    <subcellularLocation>
        <location evidence="1">Nucleus</location>
    </subcellularLocation>
</comment>
<evidence type="ECO:0000256" key="5">
    <source>
        <dbReference type="ARBA" id="ARBA00022701"/>
    </source>
</evidence>
<keyword evidence="10" id="KW-0243">Dynein</keyword>
<evidence type="ECO:0000256" key="7">
    <source>
        <dbReference type="ARBA" id="ARBA00022927"/>
    </source>
</evidence>
<comment type="caution">
    <text evidence="11">The sequence shown here is derived from an EMBL/GenBank/DDBJ whole genome shotgun (WGS) entry which is preliminary data.</text>
</comment>
<evidence type="ECO:0000256" key="6">
    <source>
        <dbReference type="ARBA" id="ARBA00022816"/>
    </source>
</evidence>
<dbReference type="GO" id="GO:0007017">
    <property type="term" value="P:microtubule-based process"/>
    <property type="evidence" value="ECO:0007669"/>
    <property type="project" value="InterPro"/>
</dbReference>
<reference evidence="11" key="1">
    <citation type="submission" date="2024-06" db="EMBL/GenBank/DDBJ databases">
        <authorList>
            <person name="Liu X."/>
            <person name="Lenzi L."/>
            <person name="Haldenby T S."/>
            <person name="Uol C."/>
        </authorList>
    </citation>
    <scope>NUCLEOTIDE SEQUENCE</scope>
</reference>
<dbReference type="FunFam" id="3.30.740.10:FF:000005">
    <property type="entry name" value="Dynein light chain"/>
    <property type="match status" value="1"/>
</dbReference>
<evidence type="ECO:0000313" key="12">
    <source>
        <dbReference type="Proteomes" id="UP001497525"/>
    </source>
</evidence>
<evidence type="ECO:0000256" key="10">
    <source>
        <dbReference type="RuleBase" id="RU365010"/>
    </source>
</evidence>
<dbReference type="GO" id="GO:0005634">
    <property type="term" value="C:nucleus"/>
    <property type="evidence" value="ECO:0007669"/>
    <property type="project" value="UniProtKB-SubCell"/>
</dbReference>
<keyword evidence="4 10" id="KW-0963">Cytoplasm</keyword>
<sequence length="92" mass="10528">MGEDRKAVVRGCTMNDTALEDAVATTADAFEKYDDSRDIATYVKKALDKKYGKAWQCIVGRDYGSFITHEPEYFVDFQYKGRTILLFKTIEP</sequence>
<dbReference type="PANTHER" id="PTHR11886">
    <property type="entry name" value="DYNEIN LIGHT CHAIN"/>
    <property type="match status" value="1"/>
</dbReference>
<dbReference type="Gene3D" id="3.30.740.10">
    <property type="entry name" value="Protein Inhibitor Of Neuronal Nitric Oxide Synthase"/>
    <property type="match status" value="1"/>
</dbReference>
<gene>
    <name evidence="11" type="ORF">CDAUBV1_LOCUS11820</name>
</gene>
<evidence type="ECO:0000256" key="9">
    <source>
        <dbReference type="ARBA" id="ARBA00023242"/>
    </source>
</evidence>
<comment type="similarity">
    <text evidence="10">Belongs to the dynein light chain family.</text>
</comment>
<keyword evidence="9" id="KW-0539">Nucleus</keyword>
<dbReference type="InterPro" id="IPR001372">
    <property type="entry name" value="Dynein_light_chain_typ-1/2"/>
</dbReference>
<keyword evidence="8 10" id="KW-0206">Cytoskeleton</keyword>
<name>A0AAV2TJ71_CALDB</name>
<protein>
    <recommendedName>
        <fullName evidence="10">Dynein light chain</fullName>
    </recommendedName>
</protein>
<evidence type="ECO:0000256" key="1">
    <source>
        <dbReference type="ARBA" id="ARBA00004123"/>
    </source>
</evidence>
<evidence type="ECO:0000256" key="4">
    <source>
        <dbReference type="ARBA" id="ARBA00022490"/>
    </source>
</evidence>
<evidence type="ECO:0000313" key="11">
    <source>
        <dbReference type="EMBL" id="CAL5137517.1"/>
    </source>
</evidence>
<dbReference type="SMART" id="SM01375">
    <property type="entry name" value="Dynein_light"/>
    <property type="match status" value="1"/>
</dbReference>
<dbReference type="SUPFAM" id="SSF54648">
    <property type="entry name" value="DLC"/>
    <property type="match status" value="1"/>
</dbReference>
<evidence type="ECO:0000256" key="8">
    <source>
        <dbReference type="ARBA" id="ARBA00023212"/>
    </source>
</evidence>
<dbReference type="GO" id="GO:0045505">
    <property type="term" value="F:dynein intermediate chain binding"/>
    <property type="evidence" value="ECO:0007669"/>
    <property type="project" value="TreeGrafter"/>
</dbReference>
<proteinExistence type="inferred from homology"/>
<dbReference type="GO" id="GO:0005868">
    <property type="term" value="C:cytoplasmic dynein complex"/>
    <property type="evidence" value="ECO:0007669"/>
    <property type="project" value="TreeGrafter"/>
</dbReference>
<dbReference type="GO" id="GO:0051028">
    <property type="term" value="P:mRNA transport"/>
    <property type="evidence" value="ECO:0007669"/>
    <property type="project" value="UniProtKB-KW"/>
</dbReference>
<dbReference type="EMBL" id="CAXLJL010000401">
    <property type="protein sequence ID" value="CAL5137517.1"/>
    <property type="molecule type" value="Genomic_DNA"/>
</dbReference>
<keyword evidence="5 10" id="KW-0493">Microtubule</keyword>
<keyword evidence="6" id="KW-0509">mRNA transport</keyword>
<organism evidence="11 12">
    <name type="scientific">Calicophoron daubneyi</name>
    <name type="common">Rumen fluke</name>
    <name type="synonym">Paramphistomum daubneyi</name>
    <dbReference type="NCBI Taxonomy" id="300641"/>
    <lineage>
        <taxon>Eukaryota</taxon>
        <taxon>Metazoa</taxon>
        <taxon>Spiralia</taxon>
        <taxon>Lophotrochozoa</taxon>
        <taxon>Platyhelminthes</taxon>
        <taxon>Trematoda</taxon>
        <taxon>Digenea</taxon>
        <taxon>Plagiorchiida</taxon>
        <taxon>Pronocephalata</taxon>
        <taxon>Paramphistomoidea</taxon>
        <taxon>Paramphistomidae</taxon>
        <taxon>Calicophoron</taxon>
    </lineage>
</organism>
<dbReference type="InterPro" id="IPR037177">
    <property type="entry name" value="DLC_sf"/>
</dbReference>
<evidence type="ECO:0000256" key="2">
    <source>
        <dbReference type="ARBA" id="ARBA00004245"/>
    </source>
</evidence>
<keyword evidence="3" id="KW-0813">Transport</keyword>
<keyword evidence="7" id="KW-0653">Protein transport</keyword>
<dbReference type="AlphaFoldDB" id="A0AAV2TJ71"/>
<evidence type="ECO:0000256" key="3">
    <source>
        <dbReference type="ARBA" id="ARBA00022448"/>
    </source>
</evidence>
<keyword evidence="10" id="KW-0505">Motor protein</keyword>
<accession>A0AAV2TJ71</accession>
<dbReference type="Proteomes" id="UP001497525">
    <property type="component" value="Unassembled WGS sequence"/>
</dbReference>
<dbReference type="Pfam" id="PF01221">
    <property type="entry name" value="Dynein_light"/>
    <property type="match status" value="1"/>
</dbReference>
<dbReference type="GO" id="GO:0015031">
    <property type="term" value="P:protein transport"/>
    <property type="evidence" value="ECO:0007669"/>
    <property type="project" value="UniProtKB-KW"/>
</dbReference>
<dbReference type="GO" id="GO:0005874">
    <property type="term" value="C:microtubule"/>
    <property type="evidence" value="ECO:0007669"/>
    <property type="project" value="UniProtKB-KW"/>
</dbReference>